<evidence type="ECO:0000313" key="1">
    <source>
        <dbReference type="EMBL" id="OGC51700.1"/>
    </source>
</evidence>
<comment type="caution">
    <text evidence="1">The sequence shown here is derived from an EMBL/GenBank/DDBJ whole genome shotgun (WGS) entry which is preliminary data.</text>
</comment>
<dbReference type="Proteomes" id="UP000178771">
    <property type="component" value="Unassembled WGS sequence"/>
</dbReference>
<dbReference type="AlphaFoldDB" id="A0A1F4V3T9"/>
<evidence type="ECO:0000313" key="2">
    <source>
        <dbReference type="Proteomes" id="UP000178771"/>
    </source>
</evidence>
<proteinExistence type="predicted"/>
<dbReference type="EMBL" id="MEVH01000015">
    <property type="protein sequence ID" value="OGC51700.1"/>
    <property type="molecule type" value="Genomic_DNA"/>
</dbReference>
<name>A0A1F4V3T9_UNCKA</name>
<gene>
    <name evidence="1" type="ORF">A2982_03455</name>
</gene>
<sequence>MASKILATTQEHLDIADIKDNIVVLKNGGAVIVLETTAINFDLLSLREQDAAIAAFSSLLNSLSFPIQITMRSKRMDISDYLEKVKEVEAKQSSSKIKEQIVAYRTFIKDELVTKGEVLDKKFYVSVPYKTFLPSSTPFGWIESLIEGKKKGQGKINVDKILQEAKADLAPKIDFMIKEFSRIGIKALQLNTAELIKLFYEIYNSETSQTQKIRGDINEYTSALVEPKIA</sequence>
<protein>
    <submittedName>
        <fullName evidence="1">Uncharacterized protein</fullName>
    </submittedName>
</protein>
<dbReference type="STRING" id="1802624.A2982_03455"/>
<organism evidence="1 2">
    <name type="scientific">candidate division WWE3 bacterium RIFCSPLOWO2_01_FULL_39_13</name>
    <dbReference type="NCBI Taxonomy" id="1802624"/>
    <lineage>
        <taxon>Bacteria</taxon>
        <taxon>Katanobacteria</taxon>
    </lineage>
</organism>
<accession>A0A1F4V3T9</accession>
<reference evidence="1 2" key="1">
    <citation type="journal article" date="2016" name="Nat. Commun.">
        <title>Thousands of microbial genomes shed light on interconnected biogeochemical processes in an aquifer system.</title>
        <authorList>
            <person name="Anantharaman K."/>
            <person name="Brown C.T."/>
            <person name="Hug L.A."/>
            <person name="Sharon I."/>
            <person name="Castelle C.J."/>
            <person name="Probst A.J."/>
            <person name="Thomas B.C."/>
            <person name="Singh A."/>
            <person name="Wilkins M.J."/>
            <person name="Karaoz U."/>
            <person name="Brodie E.L."/>
            <person name="Williams K.H."/>
            <person name="Hubbard S.S."/>
            <person name="Banfield J.F."/>
        </authorList>
    </citation>
    <scope>NUCLEOTIDE SEQUENCE [LARGE SCALE GENOMIC DNA]</scope>
</reference>